<reference evidence="1" key="1">
    <citation type="journal article" date="2020" name="G3 (Bethesda)">
        <title>High-Quality Assemblies for Three Invasive Social Wasps from the &lt;i&gt;Vespula&lt;/i&gt; Genus.</title>
        <authorList>
            <person name="Harrop T.W.R."/>
            <person name="Guhlin J."/>
            <person name="McLaughlin G.M."/>
            <person name="Permina E."/>
            <person name="Stockwell P."/>
            <person name="Gilligan J."/>
            <person name="Le Lec M.F."/>
            <person name="Gruber M.A.M."/>
            <person name="Quinn O."/>
            <person name="Lovegrove M."/>
            <person name="Duncan E.J."/>
            <person name="Remnant E.J."/>
            <person name="Van Eeckhoven J."/>
            <person name="Graham B."/>
            <person name="Knapp R.A."/>
            <person name="Langford K.W."/>
            <person name="Kronenberg Z."/>
            <person name="Press M.O."/>
            <person name="Eacker S.M."/>
            <person name="Wilson-Rankin E.E."/>
            <person name="Purcell J."/>
            <person name="Lester P.J."/>
            <person name="Dearden P.K."/>
        </authorList>
    </citation>
    <scope>NUCLEOTIDE SEQUENCE</scope>
    <source>
        <strain evidence="1">Marl-1</strain>
    </source>
</reference>
<dbReference type="EMBL" id="JACSEA010000019">
    <property type="protein sequence ID" value="KAF7382233.1"/>
    <property type="molecule type" value="Genomic_DNA"/>
</dbReference>
<proteinExistence type="predicted"/>
<dbReference type="Proteomes" id="UP000614350">
    <property type="component" value="Unassembled WGS sequence"/>
</dbReference>
<organism evidence="1 2">
    <name type="scientific">Vespula vulgaris</name>
    <name type="common">Yellow jacket</name>
    <name type="synonym">Wasp</name>
    <dbReference type="NCBI Taxonomy" id="7454"/>
    <lineage>
        <taxon>Eukaryota</taxon>
        <taxon>Metazoa</taxon>
        <taxon>Ecdysozoa</taxon>
        <taxon>Arthropoda</taxon>
        <taxon>Hexapoda</taxon>
        <taxon>Insecta</taxon>
        <taxon>Pterygota</taxon>
        <taxon>Neoptera</taxon>
        <taxon>Endopterygota</taxon>
        <taxon>Hymenoptera</taxon>
        <taxon>Apocrita</taxon>
        <taxon>Aculeata</taxon>
        <taxon>Vespoidea</taxon>
        <taxon>Vespidae</taxon>
        <taxon>Vespinae</taxon>
        <taxon>Vespula</taxon>
    </lineage>
</organism>
<dbReference type="AlphaFoldDB" id="A0A834MTD4"/>
<evidence type="ECO:0000313" key="2">
    <source>
        <dbReference type="Proteomes" id="UP000614350"/>
    </source>
</evidence>
<name>A0A834MTD4_VESVU</name>
<sequence>MFNMMTFHNIDDNVGHLKCDSIRQDNKAELADYLKRRCMQSNTNSSSHDHVLREQCLKKCGKKLYYLTRNLSLITT</sequence>
<keyword evidence="2" id="KW-1185">Reference proteome</keyword>
<accession>A0A834MTD4</accession>
<comment type="caution">
    <text evidence="1">The sequence shown here is derived from an EMBL/GenBank/DDBJ whole genome shotgun (WGS) entry which is preliminary data.</text>
</comment>
<gene>
    <name evidence="1" type="ORF">HZH66_013665</name>
</gene>
<protein>
    <submittedName>
        <fullName evidence="1">Uncharacterized protein</fullName>
    </submittedName>
</protein>
<evidence type="ECO:0000313" key="1">
    <source>
        <dbReference type="EMBL" id="KAF7382233.1"/>
    </source>
</evidence>